<dbReference type="PROSITE" id="PS51257">
    <property type="entry name" value="PROKAR_LIPOPROTEIN"/>
    <property type="match status" value="1"/>
</dbReference>
<comment type="subcellular location">
    <subcellularLocation>
        <location evidence="1">Membrane</location>
        <topology evidence="1">Multi-pass membrane protein</topology>
    </subcellularLocation>
</comment>
<evidence type="ECO:0000259" key="6">
    <source>
        <dbReference type="PROSITE" id="PS50093"/>
    </source>
</evidence>
<feature type="domain" description="PKD" evidence="6">
    <location>
        <begin position="320"/>
        <end position="382"/>
    </location>
</feature>
<dbReference type="InterPro" id="IPR000601">
    <property type="entry name" value="PKD_dom"/>
</dbReference>
<dbReference type="Proteomes" id="UP000656244">
    <property type="component" value="Unassembled WGS sequence"/>
</dbReference>
<dbReference type="PROSITE" id="PS50093">
    <property type="entry name" value="PKD"/>
    <property type="match status" value="3"/>
</dbReference>
<dbReference type="SMART" id="SM00089">
    <property type="entry name" value="PKD"/>
    <property type="match status" value="3"/>
</dbReference>
<dbReference type="Pfam" id="PF18911">
    <property type="entry name" value="PKD_4"/>
    <property type="match status" value="3"/>
</dbReference>
<feature type="domain" description="PKD" evidence="6">
    <location>
        <begin position="71"/>
        <end position="130"/>
    </location>
</feature>
<feature type="domain" description="PKD" evidence="6">
    <location>
        <begin position="409"/>
        <end position="454"/>
    </location>
</feature>
<protein>
    <submittedName>
        <fullName evidence="7">PKD domain-containing protein</fullName>
    </submittedName>
</protein>
<proteinExistence type="predicted"/>
<keyword evidence="5" id="KW-0472">Membrane</keyword>
<dbReference type="CDD" id="cd00146">
    <property type="entry name" value="PKD"/>
    <property type="match status" value="3"/>
</dbReference>
<dbReference type="PANTHER" id="PTHR46730">
    <property type="entry name" value="POLYCYSTIN-1"/>
    <property type="match status" value="1"/>
</dbReference>
<accession>A0A923KGW1</accession>
<reference evidence="7" key="1">
    <citation type="submission" date="2020-08" db="EMBL/GenBank/DDBJ databases">
        <title>Hyunsoonleella sp. strain SJ7 genome sequencing and assembly.</title>
        <authorList>
            <person name="Kim I."/>
        </authorList>
    </citation>
    <scope>NUCLEOTIDE SEQUENCE</scope>
    <source>
        <strain evidence="7">SJ7</strain>
    </source>
</reference>
<dbReference type="InterPro" id="IPR022409">
    <property type="entry name" value="PKD/Chitinase_dom"/>
</dbReference>
<evidence type="ECO:0000256" key="3">
    <source>
        <dbReference type="ARBA" id="ARBA00022737"/>
    </source>
</evidence>
<evidence type="ECO:0000256" key="4">
    <source>
        <dbReference type="ARBA" id="ARBA00022989"/>
    </source>
</evidence>
<evidence type="ECO:0000313" key="8">
    <source>
        <dbReference type="Proteomes" id="UP000656244"/>
    </source>
</evidence>
<comment type="caution">
    <text evidence="7">The sequence shown here is derived from an EMBL/GenBank/DDBJ whole genome shotgun (WGS) entry which is preliminary data.</text>
</comment>
<name>A0A923KGW1_9FLAO</name>
<dbReference type="PANTHER" id="PTHR46730:SF1">
    <property type="entry name" value="PLAT DOMAIN-CONTAINING PROTEIN"/>
    <property type="match status" value="1"/>
</dbReference>
<evidence type="ECO:0000256" key="1">
    <source>
        <dbReference type="ARBA" id="ARBA00004141"/>
    </source>
</evidence>
<dbReference type="RefSeq" id="WP_186562773.1">
    <property type="nucleotide sequence ID" value="NZ_JACNMF010000004.1"/>
</dbReference>
<sequence length="638" mass="67949">MKYILNIFSKTKLLLVALVVTGIFVSCVGDELFRDDLPGANSKADTVFPGANFSYASSSDDFRMINFTNLSTESLSFQWDFGNGNTSTEKDPTFTFEEGEGTYPVSLTATDGNGITGTTTIDVVVAEGPFQPIILEPGFEDDTLPEGGGDGRDSWRNNDLGGVIQITGSPVTFGDQGAKLPVPEGDRIGYQEITVDPDMNYDLSFWYTMLSGSSDPRLIVSVLGVTENGGTFTTLEDVADGTIASVTVTNDDEPSVYVQQKLSFNSGDNNTVAIFFTNGAVEARLDDFTIDIGAEGAVPPSVGFSSAQSEINFLEYAFTNSSTGAVSYEWDFGDGNTSTEESPTHVYAEANVYTVSLKATNEAGLSSTLEQTIEILAPVTADFTFEVDPDNYQTYNFMDASVGAVMLLWEFGDGFQFTGMNPSHTYAEDGIYTVTLTAYSITGNTDVATAQLTISQGFVVEILNGDFTDGTANWKPSSFTGSSTSAFNSSSDGDPVDYSGVDTGSKTRGAKYTSSTTMVGPLESLARTSSTRAAYQAITVEPNTQYELEFSHAVIGDGNAVYVEILDGWFSDGADAFISSTVNGPLARGVGNVANGKGSFTVVTDTFTSNASGQVSIWIYAITDADVWVDNIKVNAVN</sequence>
<evidence type="ECO:0000256" key="2">
    <source>
        <dbReference type="ARBA" id="ARBA00022692"/>
    </source>
</evidence>
<dbReference type="Gene3D" id="2.60.120.260">
    <property type="entry name" value="Galactose-binding domain-like"/>
    <property type="match status" value="2"/>
</dbReference>
<keyword evidence="4" id="KW-1133">Transmembrane helix</keyword>
<dbReference type="GO" id="GO:0005886">
    <property type="term" value="C:plasma membrane"/>
    <property type="evidence" value="ECO:0007669"/>
    <property type="project" value="TreeGrafter"/>
</dbReference>
<dbReference type="GO" id="GO:0006816">
    <property type="term" value="P:calcium ion transport"/>
    <property type="evidence" value="ECO:0007669"/>
    <property type="project" value="TreeGrafter"/>
</dbReference>
<keyword evidence="8" id="KW-1185">Reference proteome</keyword>
<evidence type="ECO:0000256" key="5">
    <source>
        <dbReference type="ARBA" id="ARBA00023136"/>
    </source>
</evidence>
<dbReference type="SUPFAM" id="SSF49299">
    <property type="entry name" value="PKD domain"/>
    <property type="match status" value="3"/>
</dbReference>
<dbReference type="InterPro" id="IPR035986">
    <property type="entry name" value="PKD_dom_sf"/>
</dbReference>
<dbReference type="AlphaFoldDB" id="A0A923KGW1"/>
<dbReference type="EMBL" id="JACNMF010000004">
    <property type="protein sequence ID" value="MBC3759171.1"/>
    <property type="molecule type" value="Genomic_DNA"/>
</dbReference>
<keyword evidence="2" id="KW-0812">Transmembrane</keyword>
<evidence type="ECO:0000313" key="7">
    <source>
        <dbReference type="EMBL" id="MBC3759171.1"/>
    </source>
</evidence>
<dbReference type="Gene3D" id="2.60.40.10">
    <property type="entry name" value="Immunoglobulins"/>
    <property type="match status" value="3"/>
</dbReference>
<dbReference type="InterPro" id="IPR013783">
    <property type="entry name" value="Ig-like_fold"/>
</dbReference>
<organism evidence="7 8">
    <name type="scientific">Hyunsoonleella aquatilis</name>
    <dbReference type="NCBI Taxonomy" id="2762758"/>
    <lineage>
        <taxon>Bacteria</taxon>
        <taxon>Pseudomonadati</taxon>
        <taxon>Bacteroidota</taxon>
        <taxon>Flavobacteriia</taxon>
        <taxon>Flavobacteriales</taxon>
        <taxon>Flavobacteriaceae</taxon>
    </lineage>
</organism>
<gene>
    <name evidence="7" type="ORF">H7U19_12190</name>
</gene>
<keyword evidence="3" id="KW-0677">Repeat</keyword>
<dbReference type="GO" id="GO:0005261">
    <property type="term" value="F:monoatomic cation channel activity"/>
    <property type="evidence" value="ECO:0007669"/>
    <property type="project" value="TreeGrafter"/>
</dbReference>